<evidence type="ECO:0000256" key="6">
    <source>
        <dbReference type="SAM" id="MobiDB-lite"/>
    </source>
</evidence>
<dbReference type="Gene3D" id="1.20.140.10">
    <property type="entry name" value="Butyryl-CoA Dehydrogenase, subunit A, domain 3"/>
    <property type="match status" value="1"/>
</dbReference>
<name>A0A6J7KE57_9ZZZZ</name>
<dbReference type="InterPro" id="IPR037069">
    <property type="entry name" value="AcylCoA_DH/ox_N_sf"/>
</dbReference>
<dbReference type="FunFam" id="2.40.110.10:FF:000011">
    <property type="entry name" value="Acyl-CoA dehydrogenase FadE34"/>
    <property type="match status" value="1"/>
</dbReference>
<dbReference type="GO" id="GO:0050660">
    <property type="term" value="F:flavin adenine dinucleotide binding"/>
    <property type="evidence" value="ECO:0007669"/>
    <property type="project" value="InterPro"/>
</dbReference>
<reference evidence="10" key="1">
    <citation type="submission" date="2020-05" db="EMBL/GenBank/DDBJ databases">
        <authorList>
            <person name="Chiriac C."/>
            <person name="Salcher M."/>
            <person name="Ghai R."/>
            <person name="Kavagutti S V."/>
        </authorList>
    </citation>
    <scope>NUCLEOTIDE SEQUENCE</scope>
</reference>
<evidence type="ECO:0000259" key="7">
    <source>
        <dbReference type="Pfam" id="PF00441"/>
    </source>
</evidence>
<dbReference type="PANTHER" id="PTHR43292">
    <property type="entry name" value="ACYL-COA DEHYDROGENASE"/>
    <property type="match status" value="1"/>
</dbReference>
<proteinExistence type="inferred from homology"/>
<keyword evidence="4" id="KW-0274">FAD</keyword>
<dbReference type="GO" id="GO:0005886">
    <property type="term" value="C:plasma membrane"/>
    <property type="evidence" value="ECO:0007669"/>
    <property type="project" value="TreeGrafter"/>
</dbReference>
<evidence type="ECO:0000313" key="10">
    <source>
        <dbReference type="EMBL" id="CAB4953173.1"/>
    </source>
</evidence>
<comment type="cofactor">
    <cofactor evidence="1">
        <name>FAD</name>
        <dbReference type="ChEBI" id="CHEBI:57692"/>
    </cofactor>
</comment>
<dbReference type="SUPFAM" id="SSF56645">
    <property type="entry name" value="Acyl-CoA dehydrogenase NM domain-like"/>
    <property type="match status" value="1"/>
</dbReference>
<keyword evidence="5" id="KW-0560">Oxidoreductase</keyword>
<sequence length="396" mass="42419">MTQGASTRGADSPQVVGSEFPIDTAHGKKSAGDAITALMDELAPDGEFPKEWLRRFAASGFAAPHWPRPWGLEASAAEQIQIDEALRSRDAPRPMNPIGIGWAGPTLLVAGTPEQHEKWLPGILDGSELWCQLFSEPGAGSDLASLSTTATRDGDEFVVNGQKVWTTLGHVARWGILLARTDPEASNQSGITYFILDMQSPGVEVRPLVQMTGTHEFNEVFFTDVRIPVANVVGDINDGWRLAKVTLGNERVSLSGEGALWGRGPTAGDLIDIVRASGGSSDAQMRQRIAALHIESEVLRYIRLRSVAAVLRGLEPGPEASVRKAIADEHGQHIMGLALELAGTNGMLSWAGPCGVSDPVWHYGFLYSPALTIGGGTSEVQRTILGERVLGLPREP</sequence>
<dbReference type="InterPro" id="IPR036250">
    <property type="entry name" value="AcylCo_DH-like_C"/>
</dbReference>
<dbReference type="SUPFAM" id="SSF47203">
    <property type="entry name" value="Acyl-CoA dehydrogenase C-terminal domain-like"/>
    <property type="match status" value="1"/>
</dbReference>
<dbReference type="AlphaFoldDB" id="A0A6J7KE57"/>
<accession>A0A6J7KE57</accession>
<dbReference type="Gene3D" id="2.40.110.10">
    <property type="entry name" value="Butyryl-CoA Dehydrogenase, subunit A, domain 2"/>
    <property type="match status" value="1"/>
</dbReference>
<dbReference type="InterPro" id="IPR013786">
    <property type="entry name" value="AcylCoA_DH/ox_N"/>
</dbReference>
<feature type="region of interest" description="Disordered" evidence="6">
    <location>
        <begin position="1"/>
        <end position="27"/>
    </location>
</feature>
<protein>
    <submittedName>
        <fullName evidence="10">Unannotated protein</fullName>
    </submittedName>
</protein>
<keyword evidence="3" id="KW-0285">Flavoprotein</keyword>
<feature type="domain" description="Acyl-CoA dehydrogenase/oxidase C-terminal" evidence="7">
    <location>
        <begin position="237"/>
        <end position="390"/>
    </location>
</feature>
<dbReference type="InterPro" id="IPR046373">
    <property type="entry name" value="Acyl-CoA_Oxase/DH_mid-dom_sf"/>
</dbReference>
<evidence type="ECO:0000256" key="5">
    <source>
        <dbReference type="ARBA" id="ARBA00023002"/>
    </source>
</evidence>
<feature type="domain" description="Acyl-CoA oxidase/dehydrogenase middle" evidence="8">
    <location>
        <begin position="131"/>
        <end position="225"/>
    </location>
</feature>
<dbReference type="InterPro" id="IPR006091">
    <property type="entry name" value="Acyl-CoA_Oxase/DH_mid-dom"/>
</dbReference>
<evidence type="ECO:0000259" key="9">
    <source>
        <dbReference type="Pfam" id="PF02771"/>
    </source>
</evidence>
<dbReference type="GO" id="GO:0016627">
    <property type="term" value="F:oxidoreductase activity, acting on the CH-CH group of donors"/>
    <property type="evidence" value="ECO:0007669"/>
    <property type="project" value="InterPro"/>
</dbReference>
<feature type="domain" description="Acyl-CoA dehydrogenase/oxidase N-terminal" evidence="9">
    <location>
        <begin position="34"/>
        <end position="126"/>
    </location>
</feature>
<gene>
    <name evidence="10" type="ORF">UFOPK3789_00820</name>
</gene>
<comment type="similarity">
    <text evidence="2">Belongs to the acyl-CoA dehydrogenase family.</text>
</comment>
<dbReference type="InterPro" id="IPR009075">
    <property type="entry name" value="AcylCo_DH/oxidase_C"/>
</dbReference>
<dbReference type="InterPro" id="IPR009100">
    <property type="entry name" value="AcylCoA_DH/oxidase_NM_dom_sf"/>
</dbReference>
<dbReference type="PANTHER" id="PTHR43292:SF4">
    <property type="entry name" value="ACYL-COA DEHYDROGENASE FADE34"/>
    <property type="match status" value="1"/>
</dbReference>
<evidence type="ECO:0000256" key="1">
    <source>
        <dbReference type="ARBA" id="ARBA00001974"/>
    </source>
</evidence>
<evidence type="ECO:0000256" key="2">
    <source>
        <dbReference type="ARBA" id="ARBA00009347"/>
    </source>
</evidence>
<organism evidence="10">
    <name type="scientific">freshwater metagenome</name>
    <dbReference type="NCBI Taxonomy" id="449393"/>
    <lineage>
        <taxon>unclassified sequences</taxon>
        <taxon>metagenomes</taxon>
        <taxon>ecological metagenomes</taxon>
    </lineage>
</organism>
<dbReference type="Pfam" id="PF02771">
    <property type="entry name" value="Acyl-CoA_dh_N"/>
    <property type="match status" value="1"/>
</dbReference>
<evidence type="ECO:0000259" key="8">
    <source>
        <dbReference type="Pfam" id="PF02770"/>
    </source>
</evidence>
<dbReference type="Pfam" id="PF02770">
    <property type="entry name" value="Acyl-CoA_dh_M"/>
    <property type="match status" value="1"/>
</dbReference>
<evidence type="ECO:0000256" key="4">
    <source>
        <dbReference type="ARBA" id="ARBA00022827"/>
    </source>
</evidence>
<dbReference type="Pfam" id="PF00441">
    <property type="entry name" value="Acyl-CoA_dh_1"/>
    <property type="match status" value="1"/>
</dbReference>
<evidence type="ECO:0000256" key="3">
    <source>
        <dbReference type="ARBA" id="ARBA00022630"/>
    </source>
</evidence>
<dbReference type="InterPro" id="IPR052161">
    <property type="entry name" value="Mycobact_Acyl-CoA_DH"/>
</dbReference>
<dbReference type="EMBL" id="CAFBNL010000038">
    <property type="protein sequence ID" value="CAB4953173.1"/>
    <property type="molecule type" value="Genomic_DNA"/>
</dbReference>
<dbReference type="Gene3D" id="1.10.540.10">
    <property type="entry name" value="Acyl-CoA dehydrogenase/oxidase, N-terminal domain"/>
    <property type="match status" value="1"/>
</dbReference>